<evidence type="ECO:0000313" key="2">
    <source>
        <dbReference type="EMBL" id="MFC5848915.1"/>
    </source>
</evidence>
<keyword evidence="3" id="KW-1185">Reference proteome</keyword>
<gene>
    <name evidence="2" type="ORF">ACFPQ6_11400</name>
</gene>
<dbReference type="RefSeq" id="WP_380049409.1">
    <property type="nucleotide sequence ID" value="NZ_JBHSOH010000012.1"/>
</dbReference>
<dbReference type="Proteomes" id="UP001595979">
    <property type="component" value="Unassembled WGS sequence"/>
</dbReference>
<organism evidence="2 3">
    <name type="scientific">Deinococcus petrolearius</name>
    <dbReference type="NCBI Taxonomy" id="1751295"/>
    <lineage>
        <taxon>Bacteria</taxon>
        <taxon>Thermotogati</taxon>
        <taxon>Deinococcota</taxon>
        <taxon>Deinococci</taxon>
        <taxon>Deinococcales</taxon>
        <taxon>Deinococcaceae</taxon>
        <taxon>Deinococcus</taxon>
    </lineage>
</organism>
<feature type="region of interest" description="Disordered" evidence="1">
    <location>
        <begin position="1"/>
        <end position="37"/>
    </location>
</feature>
<evidence type="ECO:0000256" key="1">
    <source>
        <dbReference type="SAM" id="MobiDB-lite"/>
    </source>
</evidence>
<sequence length="57" mass="6111">MTKGENSDVGREEVIESAMQGADGNEDASGLNPDPAVREEKLQEVQENLAEVSGDQH</sequence>
<feature type="compositionally biased region" description="Basic and acidic residues" evidence="1">
    <location>
        <begin position="1"/>
        <end position="14"/>
    </location>
</feature>
<comment type="caution">
    <text evidence="2">The sequence shown here is derived from an EMBL/GenBank/DDBJ whole genome shotgun (WGS) entry which is preliminary data.</text>
</comment>
<protein>
    <submittedName>
        <fullName evidence="2">Uncharacterized protein</fullName>
    </submittedName>
</protein>
<dbReference type="EMBL" id="JBHSOH010000012">
    <property type="protein sequence ID" value="MFC5848915.1"/>
    <property type="molecule type" value="Genomic_DNA"/>
</dbReference>
<name>A0ABW1DJV7_9DEIO</name>
<accession>A0ABW1DJV7</accession>
<proteinExistence type="predicted"/>
<reference evidence="3" key="1">
    <citation type="journal article" date="2019" name="Int. J. Syst. Evol. Microbiol.">
        <title>The Global Catalogue of Microorganisms (GCM) 10K type strain sequencing project: providing services to taxonomists for standard genome sequencing and annotation.</title>
        <authorList>
            <consortium name="The Broad Institute Genomics Platform"/>
            <consortium name="The Broad Institute Genome Sequencing Center for Infectious Disease"/>
            <person name="Wu L."/>
            <person name="Ma J."/>
        </authorList>
    </citation>
    <scope>NUCLEOTIDE SEQUENCE [LARGE SCALE GENOMIC DNA]</scope>
    <source>
        <strain evidence="3">CGMCC 1.15053</strain>
    </source>
</reference>
<evidence type="ECO:0000313" key="3">
    <source>
        <dbReference type="Proteomes" id="UP001595979"/>
    </source>
</evidence>